<keyword evidence="3" id="KW-0804">Transcription</keyword>
<comment type="caution">
    <text evidence="5">The sequence shown here is derived from an EMBL/GenBank/DDBJ whole genome shotgun (WGS) entry which is preliminary data.</text>
</comment>
<evidence type="ECO:0000313" key="6">
    <source>
        <dbReference type="Proteomes" id="UP001275436"/>
    </source>
</evidence>
<dbReference type="Gene3D" id="3.40.50.2300">
    <property type="match status" value="1"/>
</dbReference>
<dbReference type="PANTHER" id="PTHR43214">
    <property type="entry name" value="TWO-COMPONENT RESPONSE REGULATOR"/>
    <property type="match status" value="1"/>
</dbReference>
<dbReference type="GO" id="GO:0003677">
    <property type="term" value="F:DNA binding"/>
    <property type="evidence" value="ECO:0007669"/>
    <property type="project" value="UniProtKB-KW"/>
</dbReference>
<dbReference type="CDD" id="cd06170">
    <property type="entry name" value="LuxR_C_like"/>
    <property type="match status" value="1"/>
</dbReference>
<reference evidence="5 6" key="1">
    <citation type="submission" date="2023-02" db="EMBL/GenBank/DDBJ databases">
        <title>Oceanobacillus kimchii IFOP_LL358 isolated form Alexandrium catenella lab strain.</title>
        <authorList>
            <person name="Gajardo G."/>
            <person name="Ueki S."/>
            <person name="Maruyama F."/>
        </authorList>
    </citation>
    <scope>NUCLEOTIDE SEQUENCE [LARGE SCALE GENOMIC DNA]</scope>
    <source>
        <strain evidence="5 6">IFOP_LL358</strain>
    </source>
</reference>
<dbReference type="InterPro" id="IPR039420">
    <property type="entry name" value="WalR-like"/>
</dbReference>
<dbReference type="Pfam" id="PF00196">
    <property type="entry name" value="GerE"/>
    <property type="match status" value="1"/>
</dbReference>
<sequence length="228" mass="26258">MKVLLVENGKEDQANLKDYLKQVDTLTLIEQESINKFDGNPIGQSIPDMIIIHEEFIDKDTLQQAKKVKQVLPNSKIILIYNTPNKQKLLQGMLLGLDAVIPYELFINQSVETLRIVQAGATVFPFEVNGIVSEQLKEVVIDKKELFQEKIKQHGIRLTKREVDIAYLLMTNHTNLQIASKLFLGEGTVKNYISEIYNKLNIHNRSKTIEFLMEIFQSEEYFSKSDFL</sequence>
<evidence type="ECO:0000256" key="1">
    <source>
        <dbReference type="ARBA" id="ARBA00023015"/>
    </source>
</evidence>
<dbReference type="SMART" id="SM00421">
    <property type="entry name" value="HTH_LUXR"/>
    <property type="match status" value="1"/>
</dbReference>
<evidence type="ECO:0000256" key="2">
    <source>
        <dbReference type="ARBA" id="ARBA00023125"/>
    </source>
</evidence>
<gene>
    <name evidence="5" type="ORF">MACH08_33680</name>
</gene>
<protein>
    <submittedName>
        <fullName evidence="5">DNA-binding response regulator</fullName>
    </submittedName>
</protein>
<evidence type="ECO:0000259" key="4">
    <source>
        <dbReference type="PROSITE" id="PS50043"/>
    </source>
</evidence>
<dbReference type="PRINTS" id="PR00038">
    <property type="entry name" value="HTHLUXR"/>
</dbReference>
<evidence type="ECO:0000313" key="5">
    <source>
        <dbReference type="EMBL" id="GLO67584.1"/>
    </source>
</evidence>
<name>A0ABQ5TL78_9BACI</name>
<proteinExistence type="predicted"/>
<dbReference type="EMBL" id="BSKO01000001">
    <property type="protein sequence ID" value="GLO67584.1"/>
    <property type="molecule type" value="Genomic_DNA"/>
</dbReference>
<keyword evidence="6" id="KW-1185">Reference proteome</keyword>
<dbReference type="InterPro" id="IPR011006">
    <property type="entry name" value="CheY-like_superfamily"/>
</dbReference>
<dbReference type="RefSeq" id="WP_317958328.1">
    <property type="nucleotide sequence ID" value="NZ_BSKO01000001.1"/>
</dbReference>
<dbReference type="SUPFAM" id="SSF52172">
    <property type="entry name" value="CheY-like"/>
    <property type="match status" value="1"/>
</dbReference>
<keyword evidence="2 5" id="KW-0238">DNA-binding</keyword>
<dbReference type="Proteomes" id="UP001275436">
    <property type="component" value="Unassembled WGS sequence"/>
</dbReference>
<dbReference type="InterPro" id="IPR000792">
    <property type="entry name" value="Tscrpt_reg_LuxR_C"/>
</dbReference>
<keyword evidence="1" id="KW-0805">Transcription regulation</keyword>
<evidence type="ECO:0000256" key="3">
    <source>
        <dbReference type="ARBA" id="ARBA00023163"/>
    </source>
</evidence>
<dbReference type="InterPro" id="IPR016032">
    <property type="entry name" value="Sig_transdc_resp-reg_C-effctor"/>
</dbReference>
<dbReference type="SUPFAM" id="SSF46894">
    <property type="entry name" value="C-terminal effector domain of the bipartite response regulators"/>
    <property type="match status" value="1"/>
</dbReference>
<feature type="domain" description="HTH luxR-type" evidence="4">
    <location>
        <begin position="151"/>
        <end position="216"/>
    </location>
</feature>
<accession>A0ABQ5TL78</accession>
<dbReference type="PROSITE" id="PS50043">
    <property type="entry name" value="HTH_LUXR_2"/>
    <property type="match status" value="1"/>
</dbReference>
<organism evidence="5 6">
    <name type="scientific">Oceanobacillus kimchii</name>
    <dbReference type="NCBI Taxonomy" id="746691"/>
    <lineage>
        <taxon>Bacteria</taxon>
        <taxon>Bacillati</taxon>
        <taxon>Bacillota</taxon>
        <taxon>Bacilli</taxon>
        <taxon>Bacillales</taxon>
        <taxon>Bacillaceae</taxon>
        <taxon>Oceanobacillus</taxon>
    </lineage>
</organism>